<organism evidence="1 2">
    <name type="scientific">Castor canadensis</name>
    <name type="common">American beaver</name>
    <dbReference type="NCBI Taxonomy" id="51338"/>
    <lineage>
        <taxon>Eukaryota</taxon>
        <taxon>Metazoa</taxon>
        <taxon>Chordata</taxon>
        <taxon>Craniata</taxon>
        <taxon>Vertebrata</taxon>
        <taxon>Euteleostomi</taxon>
        <taxon>Mammalia</taxon>
        <taxon>Eutheria</taxon>
        <taxon>Euarchontoglires</taxon>
        <taxon>Glires</taxon>
        <taxon>Rodentia</taxon>
        <taxon>Castorimorpha</taxon>
        <taxon>Castoridae</taxon>
        <taxon>Castor</taxon>
    </lineage>
</organism>
<evidence type="ECO:0000313" key="1">
    <source>
        <dbReference type="Proteomes" id="UP001732720"/>
    </source>
</evidence>
<reference evidence="2" key="1">
    <citation type="submission" date="2025-08" db="UniProtKB">
        <authorList>
            <consortium name="RefSeq"/>
        </authorList>
    </citation>
    <scope>IDENTIFICATION</scope>
</reference>
<gene>
    <name evidence="2" type="primary">Camta2</name>
</gene>
<keyword evidence="1" id="KW-1185">Reference proteome</keyword>
<dbReference type="Proteomes" id="UP001732720">
    <property type="component" value="Chromosome 11"/>
</dbReference>
<name>A0AC58KE21_CASCN</name>
<dbReference type="RefSeq" id="XP_073903190.1">
    <property type="nucleotide sequence ID" value="XM_074047089.1"/>
</dbReference>
<accession>A0AC58KE21</accession>
<evidence type="ECO:0000313" key="2">
    <source>
        <dbReference type="RefSeq" id="XP_073903190.1"/>
    </source>
</evidence>
<sequence>MAAAAVTRGTPGENSHHLKIFLPKKLLECLPRCPLLPQERLRWNTNEEIASYLITFEKHDEWLSCAPKTRPQNGSIILYNRKKVKYRKDGYLWKKRKDGKTTREDHMKLKVQGMENPDIVLVHYLNVPALEDCGKGCSPIFCSISNDRREWLKWSREELLGQLKPMFHGIKWSCGNGTEEFSVEQLVQQILDTHPTRPAPRTHACLCSGGLGSGSLTHKCSSTKHRIISPKVEPRALTLTSVPHSQPPEPPPLITPLPPELPKAHTSPSSSSSSSSSGFAEPLEIRPSPPTSRGGSSRRGTAILLLTGLEQRAGSLTPTGHLASQADSRPSVSLAVVVGSEPTAPPAPPSPAFDPDRFLNSPQRGQTYGGGQGVSPDFPEAEATHTPCPALEPAAALEPQAASRGLPSQSGISGRRGNCFFIQDDDGGEELRGQGSVPPVPSPPPSSSSSPAPLEPSGRVARGEALFGGPGGANELEPFSLSSFPDLMGELISDEAPTIPAPTPQLSPALSTITDFSPEWSYPEGGVKVLITGPWTEATEHYSCVFDHIAVPASLVQPGVLRCYCPAHEVGLVSLQVAGREGPLSASVLFEYRARRFLSLPSTQLDWLSLDDNQFRMSILERLEQMEKRMAEIAAAGQAPCQGPEAPPIQDESQGPGFEARVVVLVESMIPRSTWRGPERLTHGSPFRGMSLLHLAAAQGYARLIETLSHWRSVETGSLDLEQEVDPLNVDHFSCTPLMWACALGHLEAAVLLFRWNRQALSIPDSLGRLPLSVAHSRGHVRLARCLEELQRQEASVELPLALSPPSSSPDTGLSSVSSPSELSDGTFSVTSAYSSAPDGSPPAAPLPASEITMEEMVPSQLSSGAAEAPLLLMDYEATNPKGSPTSPPAFLPAPDDRAASEDVDGPPAVDMIPVDMISLAKQIIEATPERIKQEDFVGLLETGASMRERTGAIGLSETMSWLASYLENVDHFPSSAPPSELPFERGRPAIPPAPSWAEFLSASTSGKMESDFALLTLSDHEQRELYEAARVIQTAFRKYKGRRLKEQQEVAAAVIQRCYRKYKQLTWIALKFALYKKMTQAAILIQSKFRSYYEQKRFQQSRRAAVLIQQHYRSYRRRPGPPHRPSGPLPSRNKGSFLTKKQDQAARKIMRFLRRCRHRMRELKQNQELEGLPQPGLAT</sequence>
<proteinExistence type="predicted"/>
<protein>
    <submittedName>
        <fullName evidence="2">Calmodulin-binding transcription activator 2 isoform X8</fullName>
    </submittedName>
</protein>